<dbReference type="InterPro" id="IPR038507">
    <property type="entry name" value="YcnI-like_sf"/>
</dbReference>
<dbReference type="AlphaFoldDB" id="A0A842CKL3"/>
<feature type="chain" id="PRO_5032540490" evidence="2">
    <location>
        <begin position="24"/>
        <end position="205"/>
    </location>
</feature>
<dbReference type="Proteomes" id="UP000580683">
    <property type="component" value="Unassembled WGS sequence"/>
</dbReference>
<keyword evidence="1" id="KW-1133">Transmembrane helix</keyword>
<evidence type="ECO:0000256" key="2">
    <source>
        <dbReference type="SAM" id="SignalP"/>
    </source>
</evidence>
<feature type="signal peptide" evidence="2">
    <location>
        <begin position="1"/>
        <end position="23"/>
    </location>
</feature>
<keyword evidence="1" id="KW-0812">Transmembrane</keyword>
<proteinExistence type="predicted"/>
<name>A0A842CKL3_9LIST</name>
<gene>
    <name evidence="4" type="ORF">HCJ63_10625</name>
</gene>
<comment type="caution">
    <text evidence="4">The sequence shown here is derived from an EMBL/GenBank/DDBJ whole genome shotgun (WGS) entry which is preliminary data.</text>
</comment>
<keyword evidence="1" id="KW-0472">Membrane</keyword>
<dbReference type="Gene3D" id="2.60.40.2230">
    <property type="entry name" value="Uncharacterised protein YcnI-like PF07987, DUF1775"/>
    <property type="match status" value="1"/>
</dbReference>
<evidence type="ECO:0000313" key="5">
    <source>
        <dbReference type="Proteomes" id="UP000580683"/>
    </source>
</evidence>
<accession>A0A842CKL3</accession>
<organism evidence="4 5">
    <name type="scientific">Listeria marthii</name>
    <dbReference type="NCBI Taxonomy" id="529731"/>
    <lineage>
        <taxon>Bacteria</taxon>
        <taxon>Bacillati</taxon>
        <taxon>Bacillota</taxon>
        <taxon>Bacilli</taxon>
        <taxon>Bacillales</taxon>
        <taxon>Listeriaceae</taxon>
        <taxon>Listeria</taxon>
    </lineage>
</organism>
<sequence>MKKIISSLVVLLAVFVIPFHASAHVSVQPSESNVESWETYTMKVPSEKDAASKKIVLKVPKGVSFESYEPVPGWTTTVDKKNDTVTWQTEGNGIEKGQFQRFSFIAKNPSEEGDIAWNAYQYYEDGSIVEWVGAEDSETPHATTKIIKESSNSTTGSHGEVVAGAENTAEDTNDANDNTILLWTAVAISVIALITGILAILSRKK</sequence>
<evidence type="ECO:0000256" key="1">
    <source>
        <dbReference type="SAM" id="Phobius"/>
    </source>
</evidence>
<feature type="domain" description="YncI copper-binding" evidence="3">
    <location>
        <begin position="77"/>
        <end position="136"/>
    </location>
</feature>
<protein>
    <submittedName>
        <fullName evidence="4">DUF1775 domain-containing protein</fullName>
    </submittedName>
</protein>
<dbReference type="Pfam" id="PF07987">
    <property type="entry name" value="DUF1775"/>
    <property type="match status" value="1"/>
</dbReference>
<dbReference type="RefSeq" id="WP_185530218.1">
    <property type="nucleotide sequence ID" value="NZ_JAARXE010000005.1"/>
</dbReference>
<dbReference type="CDD" id="cd08545">
    <property type="entry name" value="YcnI_like"/>
    <property type="match status" value="1"/>
</dbReference>
<dbReference type="InterPro" id="IPR012533">
    <property type="entry name" value="YcnI-copper_dom"/>
</dbReference>
<feature type="transmembrane region" description="Helical" evidence="1">
    <location>
        <begin position="180"/>
        <end position="201"/>
    </location>
</feature>
<reference evidence="4 5" key="1">
    <citation type="submission" date="2020-03" db="EMBL/GenBank/DDBJ databases">
        <title>Soil Listeria distribution.</title>
        <authorList>
            <person name="Liao J."/>
            <person name="Wiedmann M."/>
        </authorList>
    </citation>
    <scope>NUCLEOTIDE SEQUENCE [LARGE SCALE GENOMIC DNA]</scope>
    <source>
        <strain evidence="4 5">FSL L7-0504</strain>
    </source>
</reference>
<evidence type="ECO:0000259" key="3">
    <source>
        <dbReference type="Pfam" id="PF07987"/>
    </source>
</evidence>
<dbReference type="EMBL" id="JAASWI010000004">
    <property type="protein sequence ID" value="MBC1978937.1"/>
    <property type="molecule type" value="Genomic_DNA"/>
</dbReference>
<keyword evidence="2" id="KW-0732">Signal</keyword>
<evidence type="ECO:0000313" key="4">
    <source>
        <dbReference type="EMBL" id="MBC1978937.1"/>
    </source>
</evidence>